<proteinExistence type="predicted"/>
<feature type="domain" description="Homing endonuclease LAGLIDADG" evidence="2">
    <location>
        <begin position="217"/>
        <end position="316"/>
    </location>
</feature>
<protein>
    <submittedName>
        <fullName evidence="3">LAGLIDADG endonuclease</fullName>
    </submittedName>
</protein>
<evidence type="ECO:0000259" key="2">
    <source>
        <dbReference type="Pfam" id="PF00961"/>
    </source>
</evidence>
<dbReference type="InterPro" id="IPR051289">
    <property type="entry name" value="LAGLIDADG_Endonuclease"/>
</dbReference>
<keyword evidence="3" id="KW-0255">Endonuclease</keyword>
<dbReference type="PANTHER" id="PTHR36181:SF4">
    <property type="entry name" value="LAGLIDADG ENDONUCLEASE"/>
    <property type="match status" value="1"/>
</dbReference>
<comment type="function">
    <text evidence="1">Mitochondrial DNA endonuclease involved in intron homing.</text>
</comment>
<evidence type="ECO:0000313" key="3">
    <source>
        <dbReference type="EMBL" id="QSE33995.1"/>
    </source>
</evidence>
<keyword evidence="3" id="KW-0540">Nuclease</keyword>
<dbReference type="EMBL" id="MT375016">
    <property type="protein sequence ID" value="QSE33995.1"/>
    <property type="molecule type" value="Genomic_DNA"/>
</dbReference>
<dbReference type="InterPro" id="IPR027434">
    <property type="entry name" value="Homing_endonucl"/>
</dbReference>
<dbReference type="Gene3D" id="3.10.28.10">
    <property type="entry name" value="Homing endonucleases"/>
    <property type="match status" value="2"/>
</dbReference>
<geneLocation type="mitochondrion" evidence="3"/>
<name>A0A896Z6I4_9AGAM</name>
<dbReference type="Pfam" id="PF00961">
    <property type="entry name" value="LAGLIDADG_1"/>
    <property type="match status" value="2"/>
</dbReference>
<dbReference type="GO" id="GO:0005739">
    <property type="term" value="C:mitochondrion"/>
    <property type="evidence" value="ECO:0007669"/>
    <property type="project" value="UniProtKB-ARBA"/>
</dbReference>
<evidence type="ECO:0000256" key="1">
    <source>
        <dbReference type="ARBA" id="ARBA00002670"/>
    </source>
</evidence>
<dbReference type="FunFam" id="3.10.28.10:FF:000010">
    <property type="entry name" value="LAGLIDADG homing endonuclease I-LtrII"/>
    <property type="match status" value="1"/>
</dbReference>
<sequence length="356" mass="40994">MKITMYSTSLRNSQRMVHFIGDSYTNLLEYRKNYHTNSNDFLHPQAVTGFTDAEGTFNVHFRKTSKTLVGWLVTHQFKITLHIKDKDLILKLREFFGVGNISINSEAGTASIYITNLEQLTNVIIPHFLKYPLVTQKQADFILFKEIIEQKKQKEHLKLEGLIRIFMLRKHLNLGLSAEAQKFLDSYLLENPNLASEFVVTRPVIKPTTQLEPHWVSGFVSGDGSFFASIRKTNKTKIGFRVTLSLSVELHIRELDVLESLKSYFKCGNVNPGTKRNLAKYSSQHFINICDMVIPQFKKYSLIGVKAYDFNDFCKIADLMKSKDHLTESGFNQIKEIVSTMNMRRPFDTNLDESCD</sequence>
<organism evidence="3">
    <name type="scientific">Coniophora puteana</name>
    <dbReference type="NCBI Taxonomy" id="80637"/>
    <lineage>
        <taxon>Eukaryota</taxon>
        <taxon>Fungi</taxon>
        <taxon>Dikarya</taxon>
        <taxon>Basidiomycota</taxon>
        <taxon>Agaricomycotina</taxon>
        <taxon>Agaricomycetes</taxon>
        <taxon>Agaricomycetidae</taxon>
        <taxon>Boletales</taxon>
        <taxon>Coniophorineae</taxon>
        <taxon>Coniophoraceae</taxon>
        <taxon>Coniophora</taxon>
    </lineage>
</organism>
<dbReference type="PANTHER" id="PTHR36181">
    <property type="entry name" value="INTRON-ENCODED ENDONUCLEASE AI3-RELATED"/>
    <property type="match status" value="1"/>
</dbReference>
<dbReference type="SUPFAM" id="SSF55608">
    <property type="entry name" value="Homing endonucleases"/>
    <property type="match status" value="2"/>
</dbReference>
<keyword evidence="3" id="KW-0496">Mitochondrion</keyword>
<reference evidence="3" key="1">
    <citation type="journal article" date="2020" name="Comput. Struct. Biotechnol. J.">
        <title>The mitogenomes of two saprophytic Boletales species (Coniophora) reveals intron dynamics and accumulation of plasmid-derived and non-conserved genes.</title>
        <authorList>
            <person name="Wu P."/>
            <person name="Bao Z."/>
            <person name="Tu W."/>
            <person name="Li L."/>
            <person name="Xiong C."/>
            <person name="Jin X."/>
            <person name="Li P."/>
            <person name="Gui M."/>
            <person name="Huang W."/>
            <person name="Li Q."/>
        </authorList>
    </citation>
    <scope>NUCLEOTIDE SEQUENCE</scope>
</reference>
<accession>A0A896Z6I4</accession>
<feature type="domain" description="Homing endonuclease LAGLIDADG" evidence="2">
    <location>
        <begin position="48"/>
        <end position="147"/>
    </location>
</feature>
<gene>
    <name evidence="3" type="primary">orf356</name>
</gene>
<dbReference type="InterPro" id="IPR004860">
    <property type="entry name" value="LAGLIDADG_dom"/>
</dbReference>
<dbReference type="AlphaFoldDB" id="A0A896Z6I4"/>
<dbReference type="GO" id="GO:0004519">
    <property type="term" value="F:endonuclease activity"/>
    <property type="evidence" value="ECO:0007669"/>
    <property type="project" value="UniProtKB-KW"/>
</dbReference>
<keyword evidence="3" id="KW-0378">Hydrolase</keyword>